<accession>A0AA35P1X4</accession>
<sequence>MSRKYAGPAESLPAMKPQTDAPLTSRAILLVGRRLVTGVRMKTYQGFPGRFALRQNERWHLPITPHTVKQDRTPRPFNRNLLDTTGKSQILGLSSICLKRPPGVAGHLILTRPRQHRLFLGMMAHQHLKSGHRFPNPDLSN</sequence>
<dbReference type="EMBL" id="OX395128">
    <property type="protein sequence ID" value="CAI5769313.1"/>
    <property type="molecule type" value="Genomic_DNA"/>
</dbReference>
<name>A0AA35P1X4_9SAUR</name>
<protein>
    <submittedName>
        <fullName evidence="1">Uncharacterized protein</fullName>
    </submittedName>
</protein>
<evidence type="ECO:0000313" key="2">
    <source>
        <dbReference type="Proteomes" id="UP001178461"/>
    </source>
</evidence>
<evidence type="ECO:0000313" key="1">
    <source>
        <dbReference type="EMBL" id="CAI5769313.1"/>
    </source>
</evidence>
<dbReference type="AlphaFoldDB" id="A0AA35P1X4"/>
<organism evidence="1 2">
    <name type="scientific">Podarcis lilfordi</name>
    <name type="common">Lilford's wall lizard</name>
    <dbReference type="NCBI Taxonomy" id="74358"/>
    <lineage>
        <taxon>Eukaryota</taxon>
        <taxon>Metazoa</taxon>
        <taxon>Chordata</taxon>
        <taxon>Craniata</taxon>
        <taxon>Vertebrata</taxon>
        <taxon>Euteleostomi</taxon>
        <taxon>Lepidosauria</taxon>
        <taxon>Squamata</taxon>
        <taxon>Bifurcata</taxon>
        <taxon>Unidentata</taxon>
        <taxon>Episquamata</taxon>
        <taxon>Laterata</taxon>
        <taxon>Lacertibaenia</taxon>
        <taxon>Lacertidae</taxon>
        <taxon>Podarcis</taxon>
    </lineage>
</organism>
<dbReference type="Proteomes" id="UP001178461">
    <property type="component" value="Chromosome 3"/>
</dbReference>
<keyword evidence="2" id="KW-1185">Reference proteome</keyword>
<proteinExistence type="predicted"/>
<reference evidence="1" key="1">
    <citation type="submission" date="2022-12" db="EMBL/GenBank/DDBJ databases">
        <authorList>
            <person name="Alioto T."/>
            <person name="Alioto T."/>
            <person name="Gomez Garrido J."/>
        </authorList>
    </citation>
    <scope>NUCLEOTIDE SEQUENCE</scope>
</reference>
<gene>
    <name evidence="1" type="ORF">PODLI_1B020613</name>
</gene>